<dbReference type="OrthoDB" id="9783294at2"/>
<name>A0A3M8CKS5_9BACL</name>
<dbReference type="InterPro" id="IPR050072">
    <property type="entry name" value="Peptidase_M20A"/>
</dbReference>
<dbReference type="Gene3D" id="3.40.630.10">
    <property type="entry name" value="Zn peptidases"/>
    <property type="match status" value="1"/>
</dbReference>
<dbReference type="CDD" id="cd03885">
    <property type="entry name" value="M20_CPDG2"/>
    <property type="match status" value="1"/>
</dbReference>
<keyword evidence="2" id="KW-0378">Hydrolase</keyword>
<keyword evidence="1" id="KW-0479">Metal-binding</keyword>
<evidence type="ECO:0000256" key="1">
    <source>
        <dbReference type="ARBA" id="ARBA00022723"/>
    </source>
</evidence>
<proteinExistence type="predicted"/>
<dbReference type="PANTHER" id="PTHR43808">
    <property type="entry name" value="ACETYLORNITHINE DEACETYLASE"/>
    <property type="match status" value="1"/>
</dbReference>
<sequence>MKDYLQSKQEEMLHLLEKLVNIDSGTYVKSGIDEVGRVLQKEYEALGYVVKVDQQPERGNNLTFRHKDASDPQILAIAHMDTVFVEGTVSERPFTRDEKRAYGPGVHDMKGSQVALLYALKALIQENAEAYKNVVILLNTDEEIGSPESRPLIEAVAKETKYALIVEPSQSGETVVSQRKGGGKYFLKVSGIAAHAGGEPEKGRSAIEELAHKIVKLHALTDLEAGVTLNVGIVRGGTSVNTISPHAYGALDVRVETPEQAEEIDRKIREICATPDVEGTSIELTGKMRRPPLILSDASRELLAVVQEAGRELGVEITDIKSGGGSDGNLTAAVGVATIDGLGPVGAHAHSAEEYLEIDSLVERTLLIAKVIQKLS</sequence>
<dbReference type="Proteomes" id="UP000282028">
    <property type="component" value="Unassembled WGS sequence"/>
</dbReference>
<organism evidence="5 6">
    <name type="scientific">Brevibacillus invocatus</name>
    <dbReference type="NCBI Taxonomy" id="173959"/>
    <lineage>
        <taxon>Bacteria</taxon>
        <taxon>Bacillati</taxon>
        <taxon>Bacillota</taxon>
        <taxon>Bacilli</taxon>
        <taxon>Bacillales</taxon>
        <taxon>Paenibacillaceae</taxon>
        <taxon>Brevibacillus</taxon>
    </lineage>
</organism>
<dbReference type="Pfam" id="PF01546">
    <property type="entry name" value="Peptidase_M20"/>
    <property type="match status" value="1"/>
</dbReference>
<evidence type="ECO:0000313" key="6">
    <source>
        <dbReference type="Proteomes" id="UP000282028"/>
    </source>
</evidence>
<dbReference type="AlphaFoldDB" id="A0A3M8CKS5"/>
<evidence type="ECO:0000256" key="3">
    <source>
        <dbReference type="PIRSR" id="PIRSR037238-1"/>
    </source>
</evidence>
<gene>
    <name evidence="5" type="ORF">EDM52_04365</name>
</gene>
<dbReference type="InterPro" id="IPR002933">
    <property type="entry name" value="Peptidase_M20"/>
</dbReference>
<dbReference type="SUPFAM" id="SSF53187">
    <property type="entry name" value="Zn-dependent exopeptidases"/>
    <property type="match status" value="1"/>
</dbReference>
<feature type="domain" description="Peptidase M20 dimerisation" evidence="4">
    <location>
        <begin position="179"/>
        <end position="278"/>
    </location>
</feature>
<dbReference type="InterPro" id="IPR036264">
    <property type="entry name" value="Bact_exopeptidase_dim_dom"/>
</dbReference>
<feature type="active site" evidence="3">
    <location>
        <position position="81"/>
    </location>
</feature>
<evidence type="ECO:0000256" key="2">
    <source>
        <dbReference type="ARBA" id="ARBA00022801"/>
    </source>
</evidence>
<comment type="caution">
    <text evidence="5">The sequence shown here is derived from an EMBL/GenBank/DDBJ whole genome shotgun (WGS) entry which is preliminary data.</text>
</comment>
<accession>A0A3M8CKS5</accession>
<evidence type="ECO:0000313" key="5">
    <source>
        <dbReference type="EMBL" id="RNB76151.1"/>
    </source>
</evidence>
<protein>
    <submittedName>
        <fullName evidence="5">M20 family peptidase</fullName>
    </submittedName>
</protein>
<dbReference type="PANTHER" id="PTHR43808:SF9">
    <property type="entry name" value="BLL0789 PROTEIN"/>
    <property type="match status" value="1"/>
</dbReference>
<keyword evidence="6" id="KW-1185">Reference proteome</keyword>
<dbReference type="Pfam" id="PF07687">
    <property type="entry name" value="M20_dimer"/>
    <property type="match status" value="1"/>
</dbReference>
<reference evidence="5 6" key="1">
    <citation type="submission" date="2018-10" db="EMBL/GenBank/DDBJ databases">
        <title>Phylogenomics of Brevibacillus.</title>
        <authorList>
            <person name="Dunlap C."/>
        </authorList>
    </citation>
    <scope>NUCLEOTIDE SEQUENCE [LARGE SCALE GENOMIC DNA]</scope>
    <source>
        <strain evidence="5 6">JCM 12215</strain>
    </source>
</reference>
<dbReference type="GO" id="GO:0046872">
    <property type="term" value="F:metal ion binding"/>
    <property type="evidence" value="ECO:0007669"/>
    <property type="project" value="UniProtKB-KW"/>
</dbReference>
<dbReference type="GO" id="GO:0016787">
    <property type="term" value="F:hydrolase activity"/>
    <property type="evidence" value="ECO:0007669"/>
    <property type="project" value="UniProtKB-KW"/>
</dbReference>
<dbReference type="InterPro" id="IPR017150">
    <property type="entry name" value="Pept_M20_glutamate_carboxypep"/>
</dbReference>
<feature type="active site" description="Proton acceptor" evidence="3">
    <location>
        <position position="142"/>
    </location>
</feature>
<dbReference type="SUPFAM" id="SSF55031">
    <property type="entry name" value="Bacterial exopeptidase dimerisation domain"/>
    <property type="match status" value="1"/>
</dbReference>
<dbReference type="InterPro" id="IPR011650">
    <property type="entry name" value="Peptidase_M20_dimer"/>
</dbReference>
<dbReference type="PIRSF" id="PIRSF037238">
    <property type="entry name" value="Carboxypeptidase_G2"/>
    <property type="match status" value="1"/>
</dbReference>
<dbReference type="EMBL" id="RHHR01000008">
    <property type="protein sequence ID" value="RNB76151.1"/>
    <property type="molecule type" value="Genomic_DNA"/>
</dbReference>
<evidence type="ECO:0000259" key="4">
    <source>
        <dbReference type="Pfam" id="PF07687"/>
    </source>
</evidence>
<dbReference type="RefSeq" id="WP_122907815.1">
    <property type="nucleotide sequence ID" value="NZ_CBCSBE010000002.1"/>
</dbReference>
<dbReference type="Gene3D" id="3.30.70.360">
    <property type="match status" value="1"/>
</dbReference>